<gene>
    <name evidence="2" type="ORF">AVDCRST_MAG49-991</name>
</gene>
<evidence type="ECO:0000313" key="2">
    <source>
        <dbReference type="EMBL" id="CAA9542293.1"/>
    </source>
</evidence>
<organism evidence="2">
    <name type="scientific">uncultured Thermomicrobiales bacterium</name>
    <dbReference type="NCBI Taxonomy" id="1645740"/>
    <lineage>
        <taxon>Bacteria</taxon>
        <taxon>Pseudomonadati</taxon>
        <taxon>Thermomicrobiota</taxon>
        <taxon>Thermomicrobia</taxon>
        <taxon>Thermomicrobiales</taxon>
        <taxon>environmental samples</taxon>
    </lineage>
</organism>
<evidence type="ECO:0000256" key="1">
    <source>
        <dbReference type="SAM" id="MobiDB-lite"/>
    </source>
</evidence>
<feature type="compositionally biased region" description="Basic residues" evidence="1">
    <location>
        <begin position="59"/>
        <end position="78"/>
    </location>
</feature>
<feature type="non-terminal residue" evidence="2">
    <location>
        <position position="1"/>
    </location>
</feature>
<reference evidence="2" key="1">
    <citation type="submission" date="2020-02" db="EMBL/GenBank/DDBJ databases">
        <authorList>
            <person name="Meier V. D."/>
        </authorList>
    </citation>
    <scope>NUCLEOTIDE SEQUENCE</scope>
    <source>
        <strain evidence="2">AVDCRST_MAG49</strain>
    </source>
</reference>
<sequence length="78" mass="8994">DCHDDARRLVCPGRHPRQPAPEPGDRRGAGRAPGTPPDRAPRRHPWPLAPAHRGDGRRLLRHRRRPHRHAAPRHRHLL</sequence>
<feature type="region of interest" description="Disordered" evidence="1">
    <location>
        <begin position="1"/>
        <end position="78"/>
    </location>
</feature>
<feature type="non-terminal residue" evidence="2">
    <location>
        <position position="78"/>
    </location>
</feature>
<dbReference type="EMBL" id="CADCWG010000060">
    <property type="protein sequence ID" value="CAA9542293.1"/>
    <property type="molecule type" value="Genomic_DNA"/>
</dbReference>
<dbReference type="AlphaFoldDB" id="A0A6J4U704"/>
<name>A0A6J4U704_9BACT</name>
<accession>A0A6J4U704</accession>
<proteinExistence type="predicted"/>
<protein>
    <submittedName>
        <fullName evidence="2">Uncharacterized protein</fullName>
    </submittedName>
</protein>